<comment type="caution">
    <text evidence="1">The sequence shown here is derived from an EMBL/GenBank/DDBJ whole genome shotgun (WGS) entry which is preliminary data.</text>
</comment>
<gene>
    <name evidence="1" type="ORF">Baya_0047</name>
</gene>
<proteinExistence type="predicted"/>
<name>A0A556TH57_BAGYA</name>
<accession>A0A556TH57</accession>
<sequence length="122" mass="13779">MGRRWAVMRRAEDAAEQTEELCLSRVCVMQLLMTLSLKAVEADRELQPTPLCATEGYSLKNDKSQHGSFKSISPDSFLPPESLLSPPFSVLGLNVLHHHQAICQRLSRLRLRRCLVSTTCRD</sequence>
<keyword evidence="2" id="KW-1185">Reference proteome</keyword>
<organism evidence="1 2">
    <name type="scientific">Bagarius yarrelli</name>
    <name type="common">Goonch</name>
    <name type="synonym">Bagrus yarrelli</name>
    <dbReference type="NCBI Taxonomy" id="175774"/>
    <lineage>
        <taxon>Eukaryota</taxon>
        <taxon>Metazoa</taxon>
        <taxon>Chordata</taxon>
        <taxon>Craniata</taxon>
        <taxon>Vertebrata</taxon>
        <taxon>Euteleostomi</taxon>
        <taxon>Actinopterygii</taxon>
        <taxon>Neopterygii</taxon>
        <taxon>Teleostei</taxon>
        <taxon>Ostariophysi</taxon>
        <taxon>Siluriformes</taxon>
        <taxon>Sisoridae</taxon>
        <taxon>Sisorinae</taxon>
        <taxon>Bagarius</taxon>
    </lineage>
</organism>
<dbReference type="AlphaFoldDB" id="A0A556TH57"/>
<dbReference type="EMBL" id="VCAZ01000001">
    <property type="protein sequence ID" value="TSK13173.1"/>
    <property type="molecule type" value="Genomic_DNA"/>
</dbReference>
<dbReference type="Proteomes" id="UP000319801">
    <property type="component" value="Unassembled WGS sequence"/>
</dbReference>
<reference evidence="1 2" key="1">
    <citation type="journal article" date="2019" name="Genome Biol. Evol.">
        <title>Whole-Genome Sequencing of the Giant Devil Catfish, Bagarius yarrelli.</title>
        <authorList>
            <person name="Jiang W."/>
            <person name="Lv Y."/>
            <person name="Cheng L."/>
            <person name="Yang K."/>
            <person name="Chao B."/>
            <person name="Wang X."/>
            <person name="Li Y."/>
            <person name="Pan X."/>
            <person name="You X."/>
            <person name="Zhang Y."/>
            <person name="Yang J."/>
            <person name="Li J."/>
            <person name="Zhang X."/>
            <person name="Liu S."/>
            <person name="Sun C."/>
            <person name="Yang J."/>
            <person name="Shi Q."/>
        </authorList>
    </citation>
    <scope>NUCLEOTIDE SEQUENCE [LARGE SCALE GENOMIC DNA]</scope>
    <source>
        <strain evidence="1">JWS20170419001</strain>
        <tissue evidence="1">Muscle</tissue>
    </source>
</reference>
<evidence type="ECO:0000313" key="2">
    <source>
        <dbReference type="Proteomes" id="UP000319801"/>
    </source>
</evidence>
<evidence type="ECO:0000313" key="1">
    <source>
        <dbReference type="EMBL" id="TSK13173.1"/>
    </source>
</evidence>
<protein>
    <submittedName>
        <fullName evidence="1">Uncharacterized protein</fullName>
    </submittedName>
</protein>